<evidence type="ECO:0000313" key="1">
    <source>
        <dbReference type="EMBL" id="MBA4538527.1"/>
    </source>
</evidence>
<reference evidence="2 3" key="1">
    <citation type="submission" date="2020-02" db="EMBL/GenBank/DDBJ databases">
        <title>Bacillus aquiflavi sp. nov., isolated from yellow water of strong flavor Chinese baijiu in Yibin region of China.</title>
        <authorList>
            <person name="Xie J."/>
        </authorList>
    </citation>
    <scope>NUCLEOTIDE SEQUENCE [LARGE SCALE GENOMIC DNA]</scope>
    <source>
        <strain evidence="2 3">3H-10</strain>
    </source>
</reference>
<name>A0A6B3VX78_9BACI</name>
<comment type="caution">
    <text evidence="2">The sequence shown here is derived from an EMBL/GenBank/DDBJ whole genome shotgun (WGS) entry which is preliminary data.</text>
</comment>
<accession>A0A6B3VX78</accession>
<evidence type="ECO:0000313" key="3">
    <source>
        <dbReference type="Proteomes" id="UP000472971"/>
    </source>
</evidence>
<proteinExistence type="predicted"/>
<dbReference type="EMBL" id="JAAIWN010000052">
    <property type="protein sequence ID" value="NEY82890.1"/>
    <property type="molecule type" value="Genomic_DNA"/>
</dbReference>
<protein>
    <submittedName>
        <fullName evidence="2">Uncharacterized protein</fullName>
    </submittedName>
</protein>
<reference evidence="1 4" key="2">
    <citation type="submission" date="2020-07" db="EMBL/GenBank/DDBJ databases">
        <authorList>
            <person name="Feng H."/>
        </authorList>
    </citation>
    <scope>NUCLEOTIDE SEQUENCE [LARGE SCALE GENOMIC DNA]</scope>
    <source>
        <strain evidence="1">S-12</strain>
        <strain evidence="4">s-12</strain>
    </source>
</reference>
<dbReference type="Proteomes" id="UP000472971">
    <property type="component" value="Unassembled WGS sequence"/>
</dbReference>
<keyword evidence="3" id="KW-1185">Reference proteome</keyword>
<gene>
    <name evidence="2" type="ORF">G4D64_15640</name>
    <name evidence="1" type="ORF">H1Z61_15680</name>
</gene>
<dbReference type="InterPro" id="IPR028951">
    <property type="entry name" value="Imm64"/>
</dbReference>
<dbReference type="AlphaFoldDB" id="A0A6B3VX78"/>
<dbReference type="EMBL" id="JACEIO010000050">
    <property type="protein sequence ID" value="MBA4538527.1"/>
    <property type="molecule type" value="Genomic_DNA"/>
</dbReference>
<evidence type="ECO:0000313" key="4">
    <source>
        <dbReference type="Proteomes" id="UP000570010"/>
    </source>
</evidence>
<evidence type="ECO:0000313" key="2">
    <source>
        <dbReference type="EMBL" id="NEY82890.1"/>
    </source>
</evidence>
<sequence length="190" mass="21824">MGSNISLGIVYASNQLANAENITRNVSNLFVSDDGYIKSFKYSTDLQGTKWKEFSGINSELAKSMYSSLINSYYGSITIMSNLFNEKLKEMVISIEVTNEYFGFLVDIKEELLEGINLDELEENIINFFMKNYECLKFNYAFCDHEAEIEFSPDEIAHMTDEVYSILLLQVNNELVLEKSSWKIDGLTER</sequence>
<dbReference type="Proteomes" id="UP000570010">
    <property type="component" value="Unassembled WGS sequence"/>
</dbReference>
<dbReference type="RefSeq" id="WP_163243287.1">
    <property type="nucleotide sequence ID" value="NZ_JAAIWN010000052.1"/>
</dbReference>
<dbReference type="Pfam" id="PF15600">
    <property type="entry name" value="Imm64"/>
    <property type="match status" value="1"/>
</dbReference>
<organism evidence="2 3">
    <name type="scientific">Bacillus aquiflavi</name>
    <dbReference type="NCBI Taxonomy" id="2672567"/>
    <lineage>
        <taxon>Bacteria</taxon>
        <taxon>Bacillati</taxon>
        <taxon>Bacillota</taxon>
        <taxon>Bacilli</taxon>
        <taxon>Bacillales</taxon>
        <taxon>Bacillaceae</taxon>
        <taxon>Bacillus</taxon>
    </lineage>
</organism>